<evidence type="ECO:0000256" key="4">
    <source>
        <dbReference type="PROSITE-ProRule" id="PRU00050"/>
    </source>
</evidence>
<evidence type="ECO:0000256" key="5">
    <source>
        <dbReference type="PROSITE-ProRule" id="PRU00169"/>
    </source>
</evidence>
<dbReference type="Gene3D" id="3.40.50.2300">
    <property type="match status" value="1"/>
</dbReference>
<dbReference type="GO" id="GO:0006935">
    <property type="term" value="P:chemotaxis"/>
    <property type="evidence" value="ECO:0007669"/>
    <property type="project" value="UniProtKB-UniRule"/>
</dbReference>
<comment type="domain">
    <text evidence="3">Contains a C-terminal catalytic domain, and an N-terminal region which modulates catalytic activity.</text>
</comment>
<evidence type="ECO:0000256" key="6">
    <source>
        <dbReference type="SAM" id="MobiDB-lite"/>
    </source>
</evidence>
<dbReference type="InterPro" id="IPR001789">
    <property type="entry name" value="Sig_transdc_resp-reg_receiver"/>
</dbReference>
<reference evidence="9 10" key="1">
    <citation type="submission" date="2019-06" db="EMBL/GenBank/DDBJ databases">
        <title>Sequencing the genomes of 1000 actinobacteria strains.</title>
        <authorList>
            <person name="Klenk H.-P."/>
        </authorList>
    </citation>
    <scope>NUCLEOTIDE SEQUENCE [LARGE SCALE GENOMIC DNA]</scope>
    <source>
        <strain evidence="9 10">DSM 18082</strain>
    </source>
</reference>
<dbReference type="EMBL" id="VFOQ01000002">
    <property type="protein sequence ID" value="TQL56967.1"/>
    <property type="molecule type" value="Genomic_DNA"/>
</dbReference>
<evidence type="ECO:0000259" key="8">
    <source>
        <dbReference type="PROSITE" id="PS50122"/>
    </source>
</evidence>
<dbReference type="Pfam" id="PF00072">
    <property type="entry name" value="Response_reg"/>
    <property type="match status" value="1"/>
</dbReference>
<evidence type="ECO:0000313" key="9">
    <source>
        <dbReference type="EMBL" id="TQL56967.1"/>
    </source>
</evidence>
<comment type="subcellular location">
    <subcellularLocation>
        <location evidence="3">Cytoplasm</location>
    </subcellularLocation>
</comment>
<sequence>MSRIGVLVVDDSVVVRRMVSEALSADPALEVLGTAPNGQVALNKLDQLAPDCVVLDIDMPVMDGLETLRRIRISRPHLPVVMFSTLTERGASATLDALALGASDYLPKPAHVANAPEAIAVVRAQLAPKIVALCGRPFAPRLAPAAAGEAVPAPAASGQGRVDVVVIGASTGGPGALERILPALPADLPVPVLVVQHMPPMFTRLMAERLDKHCALDVREAAHGSVIQPGQVLIAPGDRHLTIARREVHVYVKLTADPPENFCRPAVDPLFRSAAEVYGPGTLALVLTGMGNDGRRGSAAVYSRHGRVLAQDAASSTVWGMPGAVVGAGLADRVLPLDQMADVLLAAVADGRSDFRPPAPRTDRPLAAGGQP</sequence>
<dbReference type="SUPFAM" id="SSF52172">
    <property type="entry name" value="CheY-like"/>
    <property type="match status" value="1"/>
</dbReference>
<dbReference type="NCBIfam" id="NF001965">
    <property type="entry name" value="PRK00742.1"/>
    <property type="match status" value="1"/>
</dbReference>
<dbReference type="Proteomes" id="UP000319514">
    <property type="component" value="Unassembled WGS sequence"/>
</dbReference>
<dbReference type="Pfam" id="PF01339">
    <property type="entry name" value="CheB_methylest"/>
    <property type="match status" value="1"/>
</dbReference>
<feature type="region of interest" description="Disordered" evidence="6">
    <location>
        <begin position="352"/>
        <end position="372"/>
    </location>
</feature>
<dbReference type="GO" id="GO:0005737">
    <property type="term" value="C:cytoplasm"/>
    <property type="evidence" value="ECO:0007669"/>
    <property type="project" value="UniProtKB-SubCell"/>
</dbReference>
<comment type="catalytic activity">
    <reaction evidence="2 3">
        <text>[protein]-L-glutamate 5-O-methyl ester + H2O = L-glutamyl-[protein] + methanol + H(+)</text>
        <dbReference type="Rhea" id="RHEA:23236"/>
        <dbReference type="Rhea" id="RHEA-COMP:10208"/>
        <dbReference type="Rhea" id="RHEA-COMP:10311"/>
        <dbReference type="ChEBI" id="CHEBI:15377"/>
        <dbReference type="ChEBI" id="CHEBI:15378"/>
        <dbReference type="ChEBI" id="CHEBI:17790"/>
        <dbReference type="ChEBI" id="CHEBI:29973"/>
        <dbReference type="ChEBI" id="CHEBI:82795"/>
        <dbReference type="EC" id="3.1.1.61"/>
    </reaction>
</comment>
<proteinExistence type="inferred from homology"/>
<keyword evidence="3 5" id="KW-0597">Phosphoprotein</keyword>
<dbReference type="PANTHER" id="PTHR42872">
    <property type="entry name" value="PROTEIN-GLUTAMATE METHYLESTERASE/PROTEIN-GLUTAMINE GLUTAMINASE"/>
    <property type="match status" value="1"/>
</dbReference>
<accession>A0A542Z9E2</accession>
<protein>
    <recommendedName>
        <fullName evidence="3">Protein-glutamate methylesterase/protein-glutamine glutaminase</fullName>
        <ecNumber evidence="3">3.1.1.61</ecNumber>
        <ecNumber evidence="3">3.5.1.44</ecNumber>
    </recommendedName>
</protein>
<gene>
    <name evidence="3" type="primary">cheB</name>
    <name evidence="9" type="ORF">FB474_3735</name>
</gene>
<comment type="caution">
    <text evidence="9">The sequence shown here is derived from an EMBL/GenBank/DDBJ whole genome shotgun (WGS) entry which is preliminary data.</text>
</comment>
<dbReference type="InterPro" id="IPR008248">
    <property type="entry name" value="CheB-like"/>
</dbReference>
<feature type="modified residue" description="4-aspartylphosphate" evidence="3 5">
    <location>
        <position position="56"/>
    </location>
</feature>
<dbReference type="GO" id="GO:0050568">
    <property type="term" value="F:protein-glutamine glutaminase activity"/>
    <property type="evidence" value="ECO:0007669"/>
    <property type="project" value="UniProtKB-UniRule"/>
</dbReference>
<evidence type="ECO:0000313" key="10">
    <source>
        <dbReference type="Proteomes" id="UP000319514"/>
    </source>
</evidence>
<dbReference type="CDD" id="cd16432">
    <property type="entry name" value="CheB_Rec"/>
    <property type="match status" value="1"/>
</dbReference>
<dbReference type="CDD" id="cd17541">
    <property type="entry name" value="REC_CheB-like"/>
    <property type="match status" value="1"/>
</dbReference>
<dbReference type="GO" id="GO:0000156">
    <property type="term" value="F:phosphorelay response regulator activity"/>
    <property type="evidence" value="ECO:0007669"/>
    <property type="project" value="InterPro"/>
</dbReference>
<dbReference type="InterPro" id="IPR035909">
    <property type="entry name" value="CheB_C"/>
</dbReference>
<dbReference type="InterPro" id="IPR011006">
    <property type="entry name" value="CheY-like_superfamily"/>
</dbReference>
<dbReference type="AlphaFoldDB" id="A0A542Z9E2"/>
<feature type="active site" evidence="3 4">
    <location>
        <position position="293"/>
    </location>
</feature>
<evidence type="ECO:0000259" key="7">
    <source>
        <dbReference type="PROSITE" id="PS50110"/>
    </source>
</evidence>
<keyword evidence="10" id="KW-1185">Reference proteome</keyword>
<feature type="domain" description="CheB-type methylesterase" evidence="8">
    <location>
        <begin position="152"/>
        <end position="351"/>
    </location>
</feature>
<dbReference type="SUPFAM" id="SSF52738">
    <property type="entry name" value="Methylesterase CheB, C-terminal domain"/>
    <property type="match status" value="1"/>
</dbReference>
<dbReference type="Gene3D" id="3.40.50.180">
    <property type="entry name" value="Methylesterase CheB, C-terminal domain"/>
    <property type="match status" value="1"/>
</dbReference>
<dbReference type="SMART" id="SM00448">
    <property type="entry name" value="REC"/>
    <property type="match status" value="1"/>
</dbReference>
<keyword evidence="1 3" id="KW-0378">Hydrolase</keyword>
<dbReference type="InterPro" id="IPR000673">
    <property type="entry name" value="Sig_transdc_resp-reg_Me-estase"/>
</dbReference>
<keyword evidence="3 4" id="KW-0145">Chemotaxis</keyword>
<evidence type="ECO:0000256" key="2">
    <source>
        <dbReference type="ARBA" id="ARBA00048267"/>
    </source>
</evidence>
<dbReference type="GO" id="GO:0008984">
    <property type="term" value="F:protein-glutamate methylesterase activity"/>
    <property type="evidence" value="ECO:0007669"/>
    <property type="project" value="UniProtKB-UniRule"/>
</dbReference>
<feature type="active site" evidence="3 4">
    <location>
        <position position="197"/>
    </location>
</feature>
<feature type="active site" evidence="3 4">
    <location>
        <position position="170"/>
    </location>
</feature>
<dbReference type="EC" id="3.1.1.61" evidence="3"/>
<comment type="catalytic activity">
    <reaction evidence="3">
        <text>L-glutaminyl-[protein] + H2O = L-glutamyl-[protein] + NH4(+)</text>
        <dbReference type="Rhea" id="RHEA:16441"/>
        <dbReference type="Rhea" id="RHEA-COMP:10207"/>
        <dbReference type="Rhea" id="RHEA-COMP:10208"/>
        <dbReference type="ChEBI" id="CHEBI:15377"/>
        <dbReference type="ChEBI" id="CHEBI:28938"/>
        <dbReference type="ChEBI" id="CHEBI:29973"/>
        <dbReference type="ChEBI" id="CHEBI:30011"/>
        <dbReference type="EC" id="3.5.1.44"/>
    </reaction>
</comment>
<evidence type="ECO:0000256" key="3">
    <source>
        <dbReference type="HAMAP-Rule" id="MF_00099"/>
    </source>
</evidence>
<dbReference type="OrthoDB" id="9793421at2"/>
<comment type="similarity">
    <text evidence="3">Belongs to the CheB family.</text>
</comment>
<comment type="function">
    <text evidence="3">Involved in chemotaxis. Part of a chemotaxis signal transduction system that modulates chemotaxis in response to various stimuli. Catalyzes the demethylation of specific methylglutamate residues introduced into the chemoreceptors (methyl-accepting chemotaxis proteins or MCP) by CheR. Also mediates the irreversible deamidation of specific glutamine residues to glutamic acid.</text>
</comment>
<dbReference type="PANTHER" id="PTHR42872:SF3">
    <property type="entry name" value="PROTEIN-GLUTAMATE METHYLESTERASE_PROTEIN-GLUTAMINE GLUTAMINASE 1"/>
    <property type="match status" value="1"/>
</dbReference>
<comment type="PTM">
    <text evidence="3">Phosphorylated by CheA. Phosphorylation of the N-terminal regulatory domain activates the methylesterase activity.</text>
</comment>
<dbReference type="EC" id="3.5.1.44" evidence="3"/>
<dbReference type="PIRSF" id="PIRSF000876">
    <property type="entry name" value="RR_chemtxs_CheB"/>
    <property type="match status" value="1"/>
</dbReference>
<dbReference type="RefSeq" id="WP_141790321.1">
    <property type="nucleotide sequence ID" value="NZ_BAAAKX010000015.1"/>
</dbReference>
<name>A0A542Z9E2_9MICO</name>
<organism evidence="9 10">
    <name type="scientific">Oryzihumus leptocrescens</name>
    <dbReference type="NCBI Taxonomy" id="297536"/>
    <lineage>
        <taxon>Bacteria</taxon>
        <taxon>Bacillati</taxon>
        <taxon>Actinomycetota</taxon>
        <taxon>Actinomycetes</taxon>
        <taxon>Micrococcales</taxon>
        <taxon>Intrasporangiaceae</taxon>
        <taxon>Oryzihumus</taxon>
    </lineage>
</organism>
<evidence type="ECO:0000256" key="1">
    <source>
        <dbReference type="ARBA" id="ARBA00022801"/>
    </source>
</evidence>
<dbReference type="PROSITE" id="PS50122">
    <property type="entry name" value="CHEB"/>
    <property type="match status" value="1"/>
</dbReference>
<dbReference type="PROSITE" id="PS50110">
    <property type="entry name" value="RESPONSE_REGULATORY"/>
    <property type="match status" value="1"/>
</dbReference>
<feature type="domain" description="Response regulatory" evidence="7">
    <location>
        <begin position="5"/>
        <end position="123"/>
    </location>
</feature>
<keyword evidence="3" id="KW-0963">Cytoplasm</keyword>
<dbReference type="HAMAP" id="MF_00099">
    <property type="entry name" value="CheB_chemtxs"/>
    <property type="match status" value="1"/>
</dbReference>